<evidence type="ECO:0000259" key="9">
    <source>
        <dbReference type="Pfam" id="PF13962"/>
    </source>
</evidence>
<dbReference type="Pfam" id="PF13962">
    <property type="entry name" value="PGG"/>
    <property type="match status" value="1"/>
</dbReference>
<feature type="transmembrane region" description="Helical" evidence="8">
    <location>
        <begin position="240"/>
        <end position="266"/>
    </location>
</feature>
<evidence type="ECO:0000313" key="11">
    <source>
        <dbReference type="Proteomes" id="UP001279734"/>
    </source>
</evidence>
<sequence>MQNEMDGEQLQGKGMDERDEARETLAVEDEDMAKAAAAYVWNYYENLDEIDPDLPDQSDSESRFIRRGLSKSRSRFVEDYPKIRRSFPKIPRPRIQEANFDEENYSVDRKKNIIKYSNMHLEALQNVRNTIAVAAVLIATVAFGGCTNPPGGFYQDGPLIGKPTLGRAAAFKVFVVSNDVAMFLSLSIVLVLVSIIPFKRKPLMRLLAVIHKLMCVAVLFMITAYIAARWVTMDRTQDGGWMFAALVTVCGGLLAALFVGLTSMLVHEKLKKLEKKSGQRKSTEEVKIQIQSFSSVSDITDFIDKGYHSH</sequence>
<keyword evidence="5" id="KW-0040">ANK repeat</keyword>
<evidence type="ECO:0000256" key="5">
    <source>
        <dbReference type="ARBA" id="ARBA00023043"/>
    </source>
</evidence>
<dbReference type="GO" id="GO:0005886">
    <property type="term" value="C:plasma membrane"/>
    <property type="evidence" value="ECO:0007669"/>
    <property type="project" value="TreeGrafter"/>
</dbReference>
<feature type="domain" description="PGG" evidence="9">
    <location>
        <begin position="123"/>
        <end position="231"/>
    </location>
</feature>
<accession>A0AAD3T3W7</accession>
<protein>
    <recommendedName>
        <fullName evidence="9">PGG domain-containing protein</fullName>
    </recommendedName>
</protein>
<dbReference type="AlphaFoldDB" id="A0AAD3T3W7"/>
<evidence type="ECO:0000256" key="1">
    <source>
        <dbReference type="ARBA" id="ARBA00004141"/>
    </source>
</evidence>
<dbReference type="EMBL" id="BSYO01000024">
    <property type="protein sequence ID" value="GMH22375.1"/>
    <property type="molecule type" value="Genomic_DNA"/>
</dbReference>
<evidence type="ECO:0000256" key="3">
    <source>
        <dbReference type="ARBA" id="ARBA00022737"/>
    </source>
</evidence>
<comment type="caution">
    <text evidence="10">The sequence shown here is derived from an EMBL/GenBank/DDBJ whole genome shotgun (WGS) entry which is preliminary data.</text>
</comment>
<keyword evidence="2 8" id="KW-0812">Transmembrane</keyword>
<evidence type="ECO:0000256" key="8">
    <source>
        <dbReference type="SAM" id="Phobius"/>
    </source>
</evidence>
<dbReference type="InterPro" id="IPR026961">
    <property type="entry name" value="PGG_dom"/>
</dbReference>
<keyword evidence="6 8" id="KW-0472">Membrane</keyword>
<name>A0AAD3T3W7_NEPGR</name>
<keyword evidence="11" id="KW-1185">Reference proteome</keyword>
<feature type="region of interest" description="Disordered" evidence="7">
    <location>
        <begin position="1"/>
        <end position="28"/>
    </location>
</feature>
<keyword evidence="4 8" id="KW-1133">Transmembrane helix</keyword>
<proteinExistence type="predicted"/>
<evidence type="ECO:0000313" key="10">
    <source>
        <dbReference type="EMBL" id="GMH22375.1"/>
    </source>
</evidence>
<organism evidence="10 11">
    <name type="scientific">Nepenthes gracilis</name>
    <name type="common">Slender pitcher plant</name>
    <dbReference type="NCBI Taxonomy" id="150966"/>
    <lineage>
        <taxon>Eukaryota</taxon>
        <taxon>Viridiplantae</taxon>
        <taxon>Streptophyta</taxon>
        <taxon>Embryophyta</taxon>
        <taxon>Tracheophyta</taxon>
        <taxon>Spermatophyta</taxon>
        <taxon>Magnoliopsida</taxon>
        <taxon>eudicotyledons</taxon>
        <taxon>Gunneridae</taxon>
        <taxon>Pentapetalae</taxon>
        <taxon>Caryophyllales</taxon>
        <taxon>Nepenthaceae</taxon>
        <taxon>Nepenthes</taxon>
    </lineage>
</organism>
<comment type="subcellular location">
    <subcellularLocation>
        <location evidence="1">Membrane</location>
        <topology evidence="1">Multi-pass membrane protein</topology>
    </subcellularLocation>
</comment>
<gene>
    <name evidence="10" type="ORF">Nepgr_024218</name>
</gene>
<feature type="transmembrane region" description="Helical" evidence="8">
    <location>
        <begin position="210"/>
        <end position="228"/>
    </location>
</feature>
<dbReference type="Proteomes" id="UP001279734">
    <property type="component" value="Unassembled WGS sequence"/>
</dbReference>
<keyword evidence="3" id="KW-0677">Repeat</keyword>
<evidence type="ECO:0000256" key="7">
    <source>
        <dbReference type="SAM" id="MobiDB-lite"/>
    </source>
</evidence>
<evidence type="ECO:0000256" key="2">
    <source>
        <dbReference type="ARBA" id="ARBA00022692"/>
    </source>
</evidence>
<dbReference type="PANTHER" id="PTHR24186">
    <property type="entry name" value="PROTEIN PHOSPHATASE 1 REGULATORY SUBUNIT"/>
    <property type="match status" value="1"/>
</dbReference>
<feature type="transmembrane region" description="Helical" evidence="8">
    <location>
        <begin position="180"/>
        <end position="198"/>
    </location>
</feature>
<evidence type="ECO:0000256" key="4">
    <source>
        <dbReference type="ARBA" id="ARBA00022989"/>
    </source>
</evidence>
<evidence type="ECO:0000256" key="6">
    <source>
        <dbReference type="ARBA" id="ARBA00023136"/>
    </source>
</evidence>
<dbReference type="PANTHER" id="PTHR24186:SF38">
    <property type="entry name" value="ANKYRIN REPEAT FAMILY PROTEIN"/>
    <property type="match status" value="1"/>
</dbReference>
<feature type="compositionally biased region" description="Basic and acidic residues" evidence="7">
    <location>
        <begin position="14"/>
        <end position="25"/>
    </location>
</feature>
<reference evidence="10" key="1">
    <citation type="submission" date="2023-05" db="EMBL/GenBank/DDBJ databases">
        <title>Nepenthes gracilis genome sequencing.</title>
        <authorList>
            <person name="Fukushima K."/>
        </authorList>
    </citation>
    <scope>NUCLEOTIDE SEQUENCE</scope>
    <source>
        <strain evidence="10">SING2019-196</strain>
    </source>
</reference>